<dbReference type="Proteomes" id="UP000003505">
    <property type="component" value="Unassembled WGS sequence"/>
</dbReference>
<dbReference type="GO" id="GO:0006207">
    <property type="term" value="P:'de novo' pyrimidine nucleobase biosynthetic process"/>
    <property type="evidence" value="ECO:0007669"/>
    <property type="project" value="InterPro"/>
</dbReference>
<evidence type="ECO:0000259" key="9">
    <source>
        <dbReference type="Pfam" id="PF02729"/>
    </source>
</evidence>
<dbReference type="EC" id="2.1.3.2" evidence="7"/>
<dbReference type="eggNOG" id="COG0540">
    <property type="taxonomic scope" value="Bacteria"/>
</dbReference>
<dbReference type="GO" id="GO:0016597">
    <property type="term" value="F:amino acid binding"/>
    <property type="evidence" value="ECO:0007669"/>
    <property type="project" value="InterPro"/>
</dbReference>
<reference evidence="10 11" key="1">
    <citation type="submission" date="2009-09" db="EMBL/GenBank/DDBJ databases">
        <authorList>
            <person name="Weinstock G."/>
            <person name="Sodergren E."/>
            <person name="Clifton S."/>
            <person name="Fulton L."/>
            <person name="Fulton B."/>
            <person name="Courtney L."/>
            <person name="Fronick C."/>
            <person name="Harrison M."/>
            <person name="Strong C."/>
            <person name="Farmer C."/>
            <person name="Delahaunty K."/>
            <person name="Markovic C."/>
            <person name="Hall O."/>
            <person name="Minx P."/>
            <person name="Tomlinson C."/>
            <person name="Mitreva M."/>
            <person name="Nelson J."/>
            <person name="Hou S."/>
            <person name="Wollam A."/>
            <person name="Pepin K.H."/>
            <person name="Johnson M."/>
            <person name="Bhonagiri V."/>
            <person name="Nash W.E."/>
            <person name="Warren W."/>
            <person name="Chinwalla A."/>
            <person name="Mardis E.R."/>
            <person name="Wilson R.K."/>
        </authorList>
    </citation>
    <scope>NUCLEOTIDE SEQUENCE [LARGE SCALE GENOMIC DNA]</scope>
    <source>
        <strain evidence="11">ATCC 35185 / DSM 20758 / VPI D19B-28</strain>
    </source>
</reference>
<dbReference type="AlphaFoldDB" id="C9LS48"/>
<evidence type="ECO:0000259" key="8">
    <source>
        <dbReference type="Pfam" id="PF00185"/>
    </source>
</evidence>
<dbReference type="PRINTS" id="PR00101">
    <property type="entry name" value="ATCASE"/>
</dbReference>
<organism evidence="10 11">
    <name type="scientific">Selenomonas sputigena (strain ATCC 35185 / DSM 20758 / CCUG 44933 / VPI D19B-28)</name>
    <dbReference type="NCBI Taxonomy" id="546271"/>
    <lineage>
        <taxon>Bacteria</taxon>
        <taxon>Bacillati</taxon>
        <taxon>Bacillota</taxon>
        <taxon>Negativicutes</taxon>
        <taxon>Selenomonadales</taxon>
        <taxon>Selenomonadaceae</taxon>
        <taxon>Selenomonas</taxon>
    </lineage>
</organism>
<keyword evidence="3 7" id="KW-0808">Transferase</keyword>
<feature type="binding site" evidence="7">
    <location>
        <position position="116"/>
    </location>
    <ligand>
        <name>carbamoyl phosphate</name>
        <dbReference type="ChEBI" id="CHEBI:58228"/>
    </ligand>
</feature>
<feature type="binding site" evidence="7">
    <location>
        <position position="94"/>
    </location>
    <ligand>
        <name>L-aspartate</name>
        <dbReference type="ChEBI" id="CHEBI:29991"/>
    </ligand>
</feature>
<evidence type="ECO:0000256" key="2">
    <source>
        <dbReference type="ARBA" id="ARBA00008896"/>
    </source>
</evidence>
<dbReference type="GO" id="GO:0044205">
    <property type="term" value="P:'de novo' UMP biosynthetic process"/>
    <property type="evidence" value="ECO:0007669"/>
    <property type="project" value="UniProtKB-UniRule"/>
</dbReference>
<feature type="binding site" evidence="7">
    <location>
        <position position="177"/>
    </location>
    <ligand>
        <name>L-aspartate</name>
        <dbReference type="ChEBI" id="CHEBI:29991"/>
    </ligand>
</feature>
<dbReference type="Pfam" id="PF00185">
    <property type="entry name" value="OTCace"/>
    <property type="match status" value="1"/>
</dbReference>
<dbReference type="InterPro" id="IPR006132">
    <property type="entry name" value="Asp/Orn_carbamoyltranf_P-bd"/>
</dbReference>
<feature type="domain" description="Aspartate/ornithine carbamoyltransferase Asp/Orn-binding" evidence="8">
    <location>
        <begin position="163"/>
        <end position="310"/>
    </location>
</feature>
<feature type="binding site" evidence="7">
    <location>
        <position position="273"/>
    </location>
    <ligand>
        <name>carbamoyl phosphate</name>
        <dbReference type="ChEBI" id="CHEBI:58228"/>
    </ligand>
</feature>
<accession>C9LS48</accession>
<feature type="binding site" evidence="7">
    <location>
        <position position="144"/>
    </location>
    <ligand>
        <name>carbamoyl phosphate</name>
        <dbReference type="ChEBI" id="CHEBI:58228"/>
    </ligand>
</feature>
<dbReference type="STRING" id="546271.Selsp_0948"/>
<proteinExistence type="inferred from homology"/>
<evidence type="ECO:0000313" key="10">
    <source>
        <dbReference type="EMBL" id="EEX78327.1"/>
    </source>
</evidence>
<dbReference type="HAMAP" id="MF_00001">
    <property type="entry name" value="Asp_carb_tr"/>
    <property type="match status" value="1"/>
</dbReference>
<dbReference type="GO" id="GO:0005829">
    <property type="term" value="C:cytosol"/>
    <property type="evidence" value="ECO:0007669"/>
    <property type="project" value="TreeGrafter"/>
</dbReference>
<dbReference type="GO" id="GO:0004070">
    <property type="term" value="F:aspartate carbamoyltransferase activity"/>
    <property type="evidence" value="ECO:0007669"/>
    <property type="project" value="UniProtKB-UniRule"/>
</dbReference>
<dbReference type="PROSITE" id="PS00097">
    <property type="entry name" value="CARBAMOYLTRANSFERASE"/>
    <property type="match status" value="1"/>
</dbReference>
<dbReference type="Pfam" id="PF02729">
    <property type="entry name" value="OTCace_N"/>
    <property type="match status" value="1"/>
</dbReference>
<gene>
    <name evidence="7 10" type="primary">pyrB</name>
    <name evidence="10" type="ORF">SELSPUOL_00269</name>
</gene>
<dbReference type="SUPFAM" id="SSF53671">
    <property type="entry name" value="Aspartate/ornithine carbamoyltransferase"/>
    <property type="match status" value="1"/>
</dbReference>
<evidence type="ECO:0000256" key="5">
    <source>
        <dbReference type="ARBA" id="ARBA00043884"/>
    </source>
</evidence>
<feature type="binding site" evidence="7">
    <location>
        <position position="67"/>
    </location>
    <ligand>
        <name>carbamoyl phosphate</name>
        <dbReference type="ChEBI" id="CHEBI:58228"/>
    </ligand>
</feature>
<evidence type="ECO:0000256" key="7">
    <source>
        <dbReference type="HAMAP-Rule" id="MF_00001"/>
    </source>
</evidence>
<evidence type="ECO:0000313" key="11">
    <source>
        <dbReference type="Proteomes" id="UP000003505"/>
    </source>
</evidence>
<dbReference type="PRINTS" id="PR00100">
    <property type="entry name" value="AOTCASE"/>
</dbReference>
<protein>
    <recommendedName>
        <fullName evidence="7">Aspartate carbamoyltransferase</fullName>
        <ecNumber evidence="7">2.1.3.2</ecNumber>
    </recommendedName>
    <alternativeName>
        <fullName evidence="7">Aspartate transcarbamylase</fullName>
        <shortName evidence="7">ATCase</shortName>
    </alternativeName>
</protein>
<comment type="subunit">
    <text evidence="7">Heterododecamer (2C3:3R2) of six catalytic PyrB chains organized as two trimers (C3), and six regulatory PyrI chains organized as three dimers (R2).</text>
</comment>
<dbReference type="Gene3D" id="3.40.50.1370">
    <property type="entry name" value="Aspartate/ornithine carbamoyltransferase"/>
    <property type="match status" value="2"/>
</dbReference>
<evidence type="ECO:0000256" key="4">
    <source>
        <dbReference type="ARBA" id="ARBA00022975"/>
    </source>
</evidence>
<sequence length="322" mass="35286">MIRLSKNPVSLRGKNILGLEDFSPEEIQLVLDSAKGMKNVIHRDIKKLPTLRGKSIVTLFYEPSTRTRSSFELAGKYLGADVVNITAGTSSIVKGESLRDTLLTVEAMGVDAIVMRHKAEGAAAYATQVVSPVIINAGDGAHAHPSQGLLDLFIILQYKNTLQGLKVAIIGDISHSRVARSDLWGMRKMGMEVHLAGPKTLLPRFLKEEPGIFVHECIEDAIRDADVINVLRIQLERQKAGLFPSMREYARIFGLNEERLKLAKEDVLVLHPGPMNKGLEISPRVAYSSHSAIQEQVQNGVAVRMALLALALMGGKQNEADL</sequence>
<dbReference type="InterPro" id="IPR002082">
    <property type="entry name" value="Asp_carbamoyltransf"/>
</dbReference>
<evidence type="ECO:0000256" key="1">
    <source>
        <dbReference type="ARBA" id="ARBA00004852"/>
    </source>
</evidence>
<dbReference type="PANTHER" id="PTHR45753">
    <property type="entry name" value="ORNITHINE CARBAMOYLTRANSFERASE, MITOCHONDRIAL"/>
    <property type="match status" value="1"/>
</dbReference>
<dbReference type="InterPro" id="IPR036901">
    <property type="entry name" value="Asp/Orn_carbamoylTrfase_sf"/>
</dbReference>
<feature type="domain" description="Aspartate/ornithine carbamoyltransferase carbamoyl-P binding" evidence="9">
    <location>
        <begin position="14"/>
        <end position="156"/>
    </location>
</feature>
<comment type="catalytic activity">
    <reaction evidence="6 7">
        <text>carbamoyl phosphate + L-aspartate = N-carbamoyl-L-aspartate + phosphate + H(+)</text>
        <dbReference type="Rhea" id="RHEA:20013"/>
        <dbReference type="ChEBI" id="CHEBI:15378"/>
        <dbReference type="ChEBI" id="CHEBI:29991"/>
        <dbReference type="ChEBI" id="CHEBI:32814"/>
        <dbReference type="ChEBI" id="CHEBI:43474"/>
        <dbReference type="ChEBI" id="CHEBI:58228"/>
        <dbReference type="EC" id="2.1.3.2"/>
    </reaction>
</comment>
<comment type="pathway">
    <text evidence="1 7">Pyrimidine metabolism; UMP biosynthesis via de novo pathway; (S)-dihydroorotate from bicarbonate: step 2/3.</text>
</comment>
<feature type="binding site" evidence="7">
    <location>
        <position position="66"/>
    </location>
    <ligand>
        <name>carbamoyl phosphate</name>
        <dbReference type="ChEBI" id="CHEBI:58228"/>
    </ligand>
</feature>
<dbReference type="InterPro" id="IPR006131">
    <property type="entry name" value="Asp_carbamoyltransf_Asp/Orn-bd"/>
</dbReference>
<dbReference type="PANTHER" id="PTHR45753:SF6">
    <property type="entry name" value="ASPARTATE CARBAMOYLTRANSFERASE"/>
    <property type="match status" value="1"/>
</dbReference>
<comment type="similarity">
    <text evidence="2 7">Belongs to the aspartate/ornithine carbamoyltransferase superfamily. ATCase family.</text>
</comment>
<feature type="binding site" evidence="7">
    <location>
        <position position="274"/>
    </location>
    <ligand>
        <name>carbamoyl phosphate</name>
        <dbReference type="ChEBI" id="CHEBI:58228"/>
    </ligand>
</feature>
<dbReference type="InterPro" id="IPR006130">
    <property type="entry name" value="Asp/Orn_carbamoylTrfase"/>
</dbReference>
<dbReference type="UniPathway" id="UPA00070">
    <property type="reaction ID" value="UER00116"/>
</dbReference>
<comment type="function">
    <text evidence="5 7">Catalyzes the condensation of carbamoyl phosphate and aspartate to form carbamoyl aspartate and inorganic phosphate, the committed step in the de novo pyrimidine nucleotide biosynthesis pathway.</text>
</comment>
<feature type="binding site" evidence="7">
    <location>
        <position position="147"/>
    </location>
    <ligand>
        <name>carbamoyl phosphate</name>
        <dbReference type="ChEBI" id="CHEBI:58228"/>
    </ligand>
</feature>
<name>C9LS48_SELS3</name>
<dbReference type="GO" id="GO:0006520">
    <property type="term" value="P:amino acid metabolic process"/>
    <property type="evidence" value="ECO:0007669"/>
    <property type="project" value="InterPro"/>
</dbReference>
<evidence type="ECO:0000256" key="6">
    <source>
        <dbReference type="ARBA" id="ARBA00048859"/>
    </source>
</evidence>
<feature type="binding site" evidence="7">
    <location>
        <position position="232"/>
    </location>
    <ligand>
        <name>L-aspartate</name>
        <dbReference type="ChEBI" id="CHEBI:29991"/>
    </ligand>
</feature>
<dbReference type="NCBIfam" id="TIGR00670">
    <property type="entry name" value="asp_carb_tr"/>
    <property type="match status" value="1"/>
</dbReference>
<dbReference type="NCBIfam" id="NF002032">
    <property type="entry name" value="PRK00856.1"/>
    <property type="match status" value="1"/>
</dbReference>
<comment type="caution">
    <text evidence="10">The sequence shown here is derived from an EMBL/GenBank/DDBJ whole genome shotgun (WGS) entry which is preliminary data.</text>
</comment>
<keyword evidence="4 7" id="KW-0665">Pyrimidine biosynthesis</keyword>
<dbReference type="EMBL" id="ACKP02000007">
    <property type="protein sequence ID" value="EEX78327.1"/>
    <property type="molecule type" value="Genomic_DNA"/>
</dbReference>
<evidence type="ECO:0000256" key="3">
    <source>
        <dbReference type="ARBA" id="ARBA00022679"/>
    </source>
</evidence>